<keyword evidence="1" id="KW-0472">Membrane</keyword>
<protein>
    <submittedName>
        <fullName evidence="2">Uncharacterized protein</fullName>
    </submittedName>
</protein>
<name>A0A498C077_9MICO</name>
<keyword evidence="1" id="KW-0812">Transmembrane</keyword>
<evidence type="ECO:0000313" key="3">
    <source>
        <dbReference type="Proteomes" id="UP000273158"/>
    </source>
</evidence>
<accession>A0A498C077</accession>
<dbReference type="EMBL" id="RCDB01000003">
    <property type="protein sequence ID" value="RLK47886.1"/>
    <property type="molecule type" value="Genomic_DNA"/>
</dbReference>
<dbReference type="AlphaFoldDB" id="A0A498C077"/>
<reference evidence="2 3" key="1">
    <citation type="journal article" date="2015" name="Stand. Genomic Sci.">
        <title>Genomic Encyclopedia of Bacterial and Archaeal Type Strains, Phase III: the genomes of soil and plant-associated and newly described type strains.</title>
        <authorList>
            <person name="Whitman W.B."/>
            <person name="Woyke T."/>
            <person name="Klenk H.P."/>
            <person name="Zhou Y."/>
            <person name="Lilburn T.G."/>
            <person name="Beck B.J."/>
            <person name="De Vos P."/>
            <person name="Vandamme P."/>
            <person name="Eisen J.A."/>
            <person name="Garrity G."/>
            <person name="Hugenholtz P."/>
            <person name="Kyrpides N.C."/>
        </authorList>
    </citation>
    <scope>NUCLEOTIDE SEQUENCE [LARGE SCALE GENOMIC DNA]</scope>
    <source>
        <strain evidence="2 3">S2T63</strain>
    </source>
</reference>
<evidence type="ECO:0000313" key="2">
    <source>
        <dbReference type="EMBL" id="RLK47886.1"/>
    </source>
</evidence>
<keyword evidence="3" id="KW-1185">Reference proteome</keyword>
<feature type="transmembrane region" description="Helical" evidence="1">
    <location>
        <begin position="44"/>
        <end position="65"/>
    </location>
</feature>
<comment type="caution">
    <text evidence="2">The sequence shown here is derived from an EMBL/GenBank/DDBJ whole genome shotgun (WGS) entry which is preliminary data.</text>
</comment>
<evidence type="ECO:0000256" key="1">
    <source>
        <dbReference type="SAM" id="Phobius"/>
    </source>
</evidence>
<feature type="transmembrane region" description="Helical" evidence="1">
    <location>
        <begin position="85"/>
        <end position="106"/>
    </location>
</feature>
<dbReference type="Proteomes" id="UP000273158">
    <property type="component" value="Unassembled WGS sequence"/>
</dbReference>
<sequence length="120" mass="12034">MSDPTTDTNADTAAETVVLSLESDAAPAEAETASAAPLRARTRWAGIVWGLVFAGLAAAGLWLTASDGRADDLAAWISGLDVATAVGYGLLAVGALVLVTGLVGLLRRAQRAIAARSTGA</sequence>
<proteinExistence type="predicted"/>
<gene>
    <name evidence="2" type="ORF">C7474_2485</name>
</gene>
<keyword evidence="1" id="KW-1133">Transmembrane helix</keyword>
<organism evidence="2 3">
    <name type="scientific">Microbacterium telephonicum</name>
    <dbReference type="NCBI Taxonomy" id="1714841"/>
    <lineage>
        <taxon>Bacteria</taxon>
        <taxon>Bacillati</taxon>
        <taxon>Actinomycetota</taxon>
        <taxon>Actinomycetes</taxon>
        <taxon>Micrococcales</taxon>
        <taxon>Microbacteriaceae</taxon>
        <taxon>Microbacterium</taxon>
    </lineage>
</organism>
<dbReference type="RefSeq" id="WP_121060329.1">
    <property type="nucleotide sequence ID" value="NZ_RCDB01000003.1"/>
</dbReference>